<dbReference type="Gramene" id="PHT94208">
    <property type="protein sequence ID" value="PHT94208"/>
    <property type="gene ID" value="T459_02090"/>
</dbReference>
<name>A0A2G3AJ40_CAPAN</name>
<dbReference type="STRING" id="4072.A0A2G3AJ40"/>
<comment type="caution">
    <text evidence="1">The sequence shown here is derived from an EMBL/GenBank/DDBJ whole genome shotgun (WGS) entry which is preliminary data.</text>
</comment>
<proteinExistence type="predicted"/>
<reference evidence="1 2" key="1">
    <citation type="journal article" date="2014" name="Nat. Genet.">
        <title>Genome sequence of the hot pepper provides insights into the evolution of pungency in Capsicum species.</title>
        <authorList>
            <person name="Kim S."/>
            <person name="Park M."/>
            <person name="Yeom S.I."/>
            <person name="Kim Y.M."/>
            <person name="Lee J.M."/>
            <person name="Lee H.A."/>
            <person name="Seo E."/>
            <person name="Choi J."/>
            <person name="Cheong K."/>
            <person name="Kim K.T."/>
            <person name="Jung K."/>
            <person name="Lee G.W."/>
            <person name="Oh S.K."/>
            <person name="Bae C."/>
            <person name="Kim S.B."/>
            <person name="Lee H.Y."/>
            <person name="Kim S.Y."/>
            <person name="Kim M.S."/>
            <person name="Kang B.C."/>
            <person name="Jo Y.D."/>
            <person name="Yang H.B."/>
            <person name="Jeong H.J."/>
            <person name="Kang W.H."/>
            <person name="Kwon J.K."/>
            <person name="Shin C."/>
            <person name="Lim J.Y."/>
            <person name="Park J.H."/>
            <person name="Huh J.H."/>
            <person name="Kim J.S."/>
            <person name="Kim B.D."/>
            <person name="Cohen O."/>
            <person name="Paran I."/>
            <person name="Suh M.C."/>
            <person name="Lee S.B."/>
            <person name="Kim Y.K."/>
            <person name="Shin Y."/>
            <person name="Noh S.J."/>
            <person name="Park J."/>
            <person name="Seo Y.S."/>
            <person name="Kwon S.Y."/>
            <person name="Kim H.A."/>
            <person name="Park J.M."/>
            <person name="Kim H.J."/>
            <person name="Choi S.B."/>
            <person name="Bosland P.W."/>
            <person name="Reeves G."/>
            <person name="Jo S.H."/>
            <person name="Lee B.W."/>
            <person name="Cho H.T."/>
            <person name="Choi H.S."/>
            <person name="Lee M.S."/>
            <person name="Yu Y."/>
            <person name="Do Choi Y."/>
            <person name="Park B.S."/>
            <person name="van Deynze A."/>
            <person name="Ashrafi H."/>
            <person name="Hill T."/>
            <person name="Kim W.T."/>
            <person name="Pai H.S."/>
            <person name="Ahn H.K."/>
            <person name="Yeam I."/>
            <person name="Giovannoni J.J."/>
            <person name="Rose J.K."/>
            <person name="Sorensen I."/>
            <person name="Lee S.J."/>
            <person name="Kim R.W."/>
            <person name="Choi I.Y."/>
            <person name="Choi B.S."/>
            <person name="Lim J.S."/>
            <person name="Lee Y.H."/>
            <person name="Choi D."/>
        </authorList>
    </citation>
    <scope>NUCLEOTIDE SEQUENCE [LARGE SCALE GENOMIC DNA]</scope>
    <source>
        <strain evidence="2">cv. CM334</strain>
    </source>
</reference>
<gene>
    <name evidence="1" type="ORF">T459_02090</name>
</gene>
<dbReference type="Proteomes" id="UP000222542">
    <property type="component" value="Unassembled WGS sequence"/>
</dbReference>
<dbReference type="EMBL" id="AYRZ02000001">
    <property type="protein sequence ID" value="PHT94208.1"/>
    <property type="molecule type" value="Genomic_DNA"/>
</dbReference>
<sequence length="66" mass="6916">MRRLDQESAYYGAAVIPQSGTALAGAAATNVWGVSGAFKDGGGVAAFRGNPWKKATVQEPHLRKNL</sequence>
<organism evidence="1 2">
    <name type="scientific">Capsicum annuum</name>
    <name type="common">Capsicum pepper</name>
    <dbReference type="NCBI Taxonomy" id="4072"/>
    <lineage>
        <taxon>Eukaryota</taxon>
        <taxon>Viridiplantae</taxon>
        <taxon>Streptophyta</taxon>
        <taxon>Embryophyta</taxon>
        <taxon>Tracheophyta</taxon>
        <taxon>Spermatophyta</taxon>
        <taxon>Magnoliopsida</taxon>
        <taxon>eudicotyledons</taxon>
        <taxon>Gunneridae</taxon>
        <taxon>Pentapetalae</taxon>
        <taxon>asterids</taxon>
        <taxon>lamiids</taxon>
        <taxon>Solanales</taxon>
        <taxon>Solanaceae</taxon>
        <taxon>Solanoideae</taxon>
        <taxon>Capsiceae</taxon>
        <taxon>Capsicum</taxon>
    </lineage>
</organism>
<accession>A0A2G3AJ40</accession>
<dbReference type="AlphaFoldDB" id="A0A2G3AJ40"/>
<keyword evidence="2" id="KW-1185">Reference proteome</keyword>
<protein>
    <submittedName>
        <fullName evidence="1">Uncharacterized protein</fullName>
    </submittedName>
</protein>
<evidence type="ECO:0000313" key="2">
    <source>
        <dbReference type="Proteomes" id="UP000222542"/>
    </source>
</evidence>
<reference evidence="1 2" key="2">
    <citation type="journal article" date="2017" name="Genome Biol.">
        <title>New reference genome sequences of hot pepper reveal the massive evolution of plant disease-resistance genes by retroduplication.</title>
        <authorList>
            <person name="Kim S."/>
            <person name="Park J."/>
            <person name="Yeom S.I."/>
            <person name="Kim Y.M."/>
            <person name="Seo E."/>
            <person name="Kim K.T."/>
            <person name="Kim M.S."/>
            <person name="Lee J.M."/>
            <person name="Cheong K."/>
            <person name="Shin H.S."/>
            <person name="Kim S.B."/>
            <person name="Han K."/>
            <person name="Lee J."/>
            <person name="Park M."/>
            <person name="Lee H.A."/>
            <person name="Lee H.Y."/>
            <person name="Lee Y."/>
            <person name="Oh S."/>
            <person name="Lee J.H."/>
            <person name="Choi E."/>
            <person name="Choi E."/>
            <person name="Lee S.E."/>
            <person name="Jeon J."/>
            <person name="Kim H."/>
            <person name="Choi G."/>
            <person name="Song H."/>
            <person name="Lee J."/>
            <person name="Lee S.C."/>
            <person name="Kwon J.K."/>
            <person name="Lee H.Y."/>
            <person name="Koo N."/>
            <person name="Hong Y."/>
            <person name="Kim R.W."/>
            <person name="Kang W.H."/>
            <person name="Huh J.H."/>
            <person name="Kang B.C."/>
            <person name="Yang T.J."/>
            <person name="Lee Y.H."/>
            <person name="Bennetzen J.L."/>
            <person name="Choi D."/>
        </authorList>
    </citation>
    <scope>NUCLEOTIDE SEQUENCE [LARGE SCALE GENOMIC DNA]</scope>
    <source>
        <strain evidence="2">cv. CM334</strain>
    </source>
</reference>
<evidence type="ECO:0000313" key="1">
    <source>
        <dbReference type="EMBL" id="PHT94208.1"/>
    </source>
</evidence>